<name>A0A7J9RU43_SULOH</name>
<comment type="caution">
    <text evidence="1">The sequence shown here is derived from an EMBL/GenBank/DDBJ whole genome shotgun (WGS) entry which is preliminary data.</text>
</comment>
<evidence type="ECO:0000313" key="1">
    <source>
        <dbReference type="EMBL" id="MBB5254508.1"/>
    </source>
</evidence>
<dbReference type="AlphaFoldDB" id="A0A7J9RU43"/>
<reference evidence="1 2" key="1">
    <citation type="submission" date="2020-08" db="EMBL/GenBank/DDBJ databases">
        <title>Genomic Encyclopedia of Type Strains, Phase IV (KMG-IV): sequencing the most valuable type-strain genomes for metagenomic binning, comparative biology and taxonomic classification.</title>
        <authorList>
            <person name="Goeker M."/>
        </authorList>
    </citation>
    <scope>NUCLEOTIDE SEQUENCE [LARGE SCALE GENOMIC DNA]</scope>
    <source>
        <strain evidence="1 2">DSM 12421</strain>
    </source>
</reference>
<dbReference type="EMBL" id="JACHFY010000017">
    <property type="protein sequence ID" value="MBB5254508.1"/>
    <property type="molecule type" value="Genomic_DNA"/>
</dbReference>
<accession>A0A7J9RU43</accession>
<gene>
    <name evidence="1" type="ORF">HNQ62_002282</name>
</gene>
<sequence>MSEKKEKVDPCFLAWVHLFEVLEKEKNEKKEQ</sequence>
<dbReference type="Proteomes" id="UP000582213">
    <property type="component" value="Unassembled WGS sequence"/>
</dbReference>
<proteinExistence type="predicted"/>
<protein>
    <submittedName>
        <fullName evidence="1">Uncharacterized protein</fullName>
    </submittedName>
</protein>
<organism evidence="1 2">
    <name type="scientific">Sulfurisphaera ohwakuensis</name>
    <dbReference type="NCBI Taxonomy" id="69656"/>
    <lineage>
        <taxon>Archaea</taxon>
        <taxon>Thermoproteota</taxon>
        <taxon>Thermoprotei</taxon>
        <taxon>Sulfolobales</taxon>
        <taxon>Sulfolobaceae</taxon>
        <taxon>Sulfurisphaera</taxon>
    </lineage>
</organism>
<evidence type="ECO:0000313" key="2">
    <source>
        <dbReference type="Proteomes" id="UP000582213"/>
    </source>
</evidence>